<dbReference type="InterPro" id="IPR018154">
    <property type="entry name" value="TLV/ENV_coat_polyprotein"/>
</dbReference>
<dbReference type="Pfam" id="PF00429">
    <property type="entry name" value="TLV_coat"/>
    <property type="match status" value="1"/>
</dbReference>
<dbReference type="Proteomes" id="UP000527232">
    <property type="component" value="Unassembled WGS sequence"/>
</dbReference>
<keyword evidence="1" id="KW-1015">Disulfide bond</keyword>
<feature type="non-terminal residue" evidence="3">
    <location>
        <position position="1"/>
    </location>
</feature>
<feature type="signal peptide" evidence="2">
    <location>
        <begin position="1"/>
        <end position="22"/>
    </location>
</feature>
<protein>
    <submittedName>
        <fullName evidence="3">ERVV2 protein</fullName>
    </submittedName>
</protein>
<dbReference type="SUPFAM" id="SSF58069">
    <property type="entry name" value="Virus ectodomain"/>
    <property type="match status" value="1"/>
</dbReference>
<dbReference type="Gene3D" id="1.10.287.210">
    <property type="match status" value="1"/>
</dbReference>
<comment type="caution">
    <text evidence="3">The sequence shown here is derived from an EMBL/GenBank/DDBJ whole genome shotgun (WGS) entry which is preliminary data.</text>
</comment>
<evidence type="ECO:0000256" key="2">
    <source>
        <dbReference type="SAM" id="SignalP"/>
    </source>
</evidence>
<keyword evidence="2" id="KW-0732">Signal</keyword>
<dbReference type="PANTHER" id="PTHR10424">
    <property type="entry name" value="VIRAL ENVELOPE PROTEIN"/>
    <property type="match status" value="1"/>
</dbReference>
<dbReference type="EMBL" id="VWZR01035117">
    <property type="protein sequence ID" value="NXH79492.1"/>
    <property type="molecule type" value="Genomic_DNA"/>
</dbReference>
<evidence type="ECO:0000256" key="1">
    <source>
        <dbReference type="ARBA" id="ARBA00023157"/>
    </source>
</evidence>
<gene>
    <name evidence="3" type="primary">Ervv2_5</name>
    <name evidence="3" type="ORF">HYDTET_R15732</name>
</gene>
<feature type="non-terminal residue" evidence="3">
    <location>
        <position position="95"/>
    </location>
</feature>
<sequence length="95" mass="10519">TGFHSFVRALIPMLGVAQLEQAMVNLSAEMEEIANRTVDAILGIQQEIQTLEMIVWQNREVLDILTAQAGGVCTLINETCCAFVDNNKRILTDVQ</sequence>
<proteinExistence type="predicted"/>
<feature type="chain" id="PRO_5029832923" evidence="2">
    <location>
        <begin position="23"/>
        <end position="95"/>
    </location>
</feature>
<dbReference type="PANTHER" id="PTHR10424:SF73">
    <property type="entry name" value="ENDOGENOUS RETROVIRUS GROUP FC1 ENV POLYPROTEIN-RELATED"/>
    <property type="match status" value="1"/>
</dbReference>
<reference evidence="3 4" key="1">
    <citation type="submission" date="2019-09" db="EMBL/GenBank/DDBJ databases">
        <title>Bird 10,000 Genomes (B10K) Project - Family phase.</title>
        <authorList>
            <person name="Zhang G."/>
        </authorList>
    </citation>
    <scope>NUCLEOTIDE SEQUENCE [LARGE SCALE GENOMIC DNA]</scope>
    <source>
        <strain evidence="3">B10K-DU-001-32</strain>
        <tissue evidence="3">Muscle</tissue>
    </source>
</reference>
<evidence type="ECO:0000313" key="3">
    <source>
        <dbReference type="EMBL" id="NXH79492.1"/>
    </source>
</evidence>
<name>A0A7K9MXU9_OCETE</name>
<dbReference type="OrthoDB" id="8949317at2759"/>
<dbReference type="AlphaFoldDB" id="A0A7K9MXU9"/>
<organism evidence="3 4">
    <name type="scientific">Oceanodroma tethys</name>
    <name type="common">Wedge-rumped storm-petrel</name>
    <name type="synonym">Hydrobates tethys</name>
    <dbReference type="NCBI Taxonomy" id="79633"/>
    <lineage>
        <taxon>Eukaryota</taxon>
        <taxon>Metazoa</taxon>
        <taxon>Chordata</taxon>
        <taxon>Craniata</taxon>
        <taxon>Vertebrata</taxon>
        <taxon>Euteleostomi</taxon>
        <taxon>Archelosauria</taxon>
        <taxon>Archosauria</taxon>
        <taxon>Dinosauria</taxon>
        <taxon>Saurischia</taxon>
        <taxon>Theropoda</taxon>
        <taxon>Coelurosauria</taxon>
        <taxon>Aves</taxon>
        <taxon>Neognathae</taxon>
        <taxon>Neoaves</taxon>
        <taxon>Aequornithes</taxon>
        <taxon>Procellariiformes</taxon>
        <taxon>Hydrobatidae</taxon>
        <taxon>Oceanodroma</taxon>
    </lineage>
</organism>
<accession>A0A7K9MXU9</accession>
<keyword evidence="4" id="KW-1185">Reference proteome</keyword>
<evidence type="ECO:0000313" key="4">
    <source>
        <dbReference type="Proteomes" id="UP000527232"/>
    </source>
</evidence>